<evidence type="ECO:0000313" key="3">
    <source>
        <dbReference type="Proteomes" id="UP000299102"/>
    </source>
</evidence>
<feature type="region of interest" description="Disordered" evidence="1">
    <location>
        <begin position="114"/>
        <end position="136"/>
    </location>
</feature>
<sequence>MRGKYKDRKREKRGRELTPSARAAIAVEKWIVIIALMRDCIELRAALSRPFMWTTSRRFAADGPQKYGGGAVLRKNAHATGATAAAGRAAHALAPAAAPTSPPRIVTLETMRERTTECAPTPTRTGERSRLRPRSY</sequence>
<comment type="caution">
    <text evidence="2">The sequence shown here is derived from an EMBL/GenBank/DDBJ whole genome shotgun (WGS) entry which is preliminary data.</text>
</comment>
<keyword evidence="3" id="KW-1185">Reference proteome</keyword>
<dbReference type="Proteomes" id="UP000299102">
    <property type="component" value="Unassembled WGS sequence"/>
</dbReference>
<reference evidence="2 3" key="1">
    <citation type="journal article" date="2019" name="Commun. Biol.">
        <title>The bagworm genome reveals a unique fibroin gene that provides high tensile strength.</title>
        <authorList>
            <person name="Kono N."/>
            <person name="Nakamura H."/>
            <person name="Ohtoshi R."/>
            <person name="Tomita M."/>
            <person name="Numata K."/>
            <person name="Arakawa K."/>
        </authorList>
    </citation>
    <scope>NUCLEOTIDE SEQUENCE [LARGE SCALE GENOMIC DNA]</scope>
</reference>
<accession>A0A4C1VAQ6</accession>
<evidence type="ECO:0000256" key="1">
    <source>
        <dbReference type="SAM" id="MobiDB-lite"/>
    </source>
</evidence>
<evidence type="ECO:0000313" key="2">
    <source>
        <dbReference type="EMBL" id="GBP35044.1"/>
    </source>
</evidence>
<gene>
    <name evidence="2" type="ORF">EVAR_75247_1</name>
</gene>
<name>A0A4C1VAQ6_EUMVA</name>
<dbReference type="EMBL" id="BGZK01000298">
    <property type="protein sequence ID" value="GBP35044.1"/>
    <property type="molecule type" value="Genomic_DNA"/>
</dbReference>
<organism evidence="2 3">
    <name type="scientific">Eumeta variegata</name>
    <name type="common">Bagworm moth</name>
    <name type="synonym">Eumeta japonica</name>
    <dbReference type="NCBI Taxonomy" id="151549"/>
    <lineage>
        <taxon>Eukaryota</taxon>
        <taxon>Metazoa</taxon>
        <taxon>Ecdysozoa</taxon>
        <taxon>Arthropoda</taxon>
        <taxon>Hexapoda</taxon>
        <taxon>Insecta</taxon>
        <taxon>Pterygota</taxon>
        <taxon>Neoptera</taxon>
        <taxon>Endopterygota</taxon>
        <taxon>Lepidoptera</taxon>
        <taxon>Glossata</taxon>
        <taxon>Ditrysia</taxon>
        <taxon>Tineoidea</taxon>
        <taxon>Psychidae</taxon>
        <taxon>Oiketicinae</taxon>
        <taxon>Eumeta</taxon>
    </lineage>
</organism>
<protein>
    <submittedName>
        <fullName evidence="2">Uncharacterized protein</fullName>
    </submittedName>
</protein>
<dbReference type="AlphaFoldDB" id="A0A4C1VAQ6"/>
<proteinExistence type="predicted"/>